<name>A0A1D1V7T4_RAMVA</name>
<proteinExistence type="predicted"/>
<evidence type="ECO:0000313" key="2">
    <source>
        <dbReference type="EMBL" id="GAU97736.1"/>
    </source>
</evidence>
<accession>A0A1D1V7T4</accession>
<evidence type="ECO:0000256" key="1">
    <source>
        <dbReference type="SAM" id="MobiDB-lite"/>
    </source>
</evidence>
<reference evidence="2 3" key="1">
    <citation type="journal article" date="2016" name="Nat. Commun.">
        <title>Extremotolerant tardigrade genome and improved radiotolerance of human cultured cells by tardigrade-unique protein.</title>
        <authorList>
            <person name="Hashimoto T."/>
            <person name="Horikawa D.D."/>
            <person name="Saito Y."/>
            <person name="Kuwahara H."/>
            <person name="Kozuka-Hata H."/>
            <person name="Shin-I T."/>
            <person name="Minakuchi Y."/>
            <person name="Ohishi K."/>
            <person name="Motoyama A."/>
            <person name="Aizu T."/>
            <person name="Enomoto A."/>
            <person name="Kondo K."/>
            <person name="Tanaka S."/>
            <person name="Hara Y."/>
            <person name="Koshikawa S."/>
            <person name="Sagara H."/>
            <person name="Miura T."/>
            <person name="Yokobori S."/>
            <person name="Miyagawa K."/>
            <person name="Suzuki Y."/>
            <person name="Kubo T."/>
            <person name="Oyama M."/>
            <person name="Kohara Y."/>
            <person name="Fujiyama A."/>
            <person name="Arakawa K."/>
            <person name="Katayama T."/>
            <person name="Toyoda A."/>
            <person name="Kunieda T."/>
        </authorList>
    </citation>
    <scope>NUCLEOTIDE SEQUENCE [LARGE SCALE GENOMIC DNA]</scope>
    <source>
        <strain evidence="2 3">YOKOZUNA-1</strain>
    </source>
</reference>
<organism evidence="2 3">
    <name type="scientific">Ramazzottius varieornatus</name>
    <name type="common">Water bear</name>
    <name type="synonym">Tardigrade</name>
    <dbReference type="NCBI Taxonomy" id="947166"/>
    <lineage>
        <taxon>Eukaryota</taxon>
        <taxon>Metazoa</taxon>
        <taxon>Ecdysozoa</taxon>
        <taxon>Tardigrada</taxon>
        <taxon>Eutardigrada</taxon>
        <taxon>Parachela</taxon>
        <taxon>Hypsibioidea</taxon>
        <taxon>Ramazzottiidae</taxon>
        <taxon>Ramazzottius</taxon>
    </lineage>
</organism>
<keyword evidence="3" id="KW-1185">Reference proteome</keyword>
<dbReference type="Proteomes" id="UP000186922">
    <property type="component" value="Unassembled WGS sequence"/>
</dbReference>
<comment type="caution">
    <text evidence="2">The sequence shown here is derived from an EMBL/GenBank/DDBJ whole genome shotgun (WGS) entry which is preliminary data.</text>
</comment>
<gene>
    <name evidence="2" type="primary">RvY_08982</name>
    <name evidence="2" type="synonym">RvY_08982.1</name>
    <name evidence="2" type="ORF">RvY_08982-1</name>
</gene>
<feature type="region of interest" description="Disordered" evidence="1">
    <location>
        <begin position="104"/>
        <end position="135"/>
    </location>
</feature>
<dbReference type="AlphaFoldDB" id="A0A1D1V7T4"/>
<evidence type="ECO:0000313" key="3">
    <source>
        <dbReference type="Proteomes" id="UP000186922"/>
    </source>
</evidence>
<protein>
    <submittedName>
        <fullName evidence="2">Uncharacterized protein</fullName>
    </submittedName>
</protein>
<feature type="compositionally biased region" description="Polar residues" evidence="1">
    <location>
        <begin position="170"/>
        <end position="181"/>
    </location>
</feature>
<sequence length="225" mass="25163">MKTTEVSKAAVYRKISIYLGQLGVRRDSTMIKNKLVHLEKGYKLALAFLKASGSVCNNPDPERPIEENMEDPTNKGIVLNYCPYWFRLRPVFTDRAAMEPAYTSDTLRKSVDPRDSEGEEGEMEASNSVTYNESVPPEVDFSLPDLPEDDFPAATTQHVTRCCPPRCTPGSVNSTQQSKLSGNPEKKVQESKTQQKLLSVAEALHASTRDQLAIAERKLLLKEKK</sequence>
<feature type="region of interest" description="Disordered" evidence="1">
    <location>
        <begin position="166"/>
        <end position="193"/>
    </location>
</feature>
<feature type="compositionally biased region" description="Basic and acidic residues" evidence="1">
    <location>
        <begin position="106"/>
        <end position="116"/>
    </location>
</feature>
<dbReference type="EMBL" id="BDGG01000004">
    <property type="protein sequence ID" value="GAU97736.1"/>
    <property type="molecule type" value="Genomic_DNA"/>
</dbReference>
<dbReference type="PANTHER" id="PTHR33324">
    <property type="entry name" value="EXPRESSED PROTEIN"/>
    <property type="match status" value="1"/>
</dbReference>
<dbReference type="PANTHER" id="PTHR33324:SF2">
    <property type="entry name" value="MYB_SANT-LIKE DNA-BINDING DOMAIN-CONTAINING PROTEIN"/>
    <property type="match status" value="1"/>
</dbReference>